<dbReference type="AlphaFoldDB" id="A0A9D1N409"/>
<evidence type="ECO:0000256" key="1">
    <source>
        <dbReference type="SAM" id="SignalP"/>
    </source>
</evidence>
<evidence type="ECO:0008006" key="4">
    <source>
        <dbReference type="Google" id="ProtNLM"/>
    </source>
</evidence>
<accession>A0A9D1N409</accession>
<protein>
    <recommendedName>
        <fullName evidence="4">Alternate signal-mediated exported protein, CPF_0494 family</fullName>
    </recommendedName>
</protein>
<name>A0A9D1N409_9FIRM</name>
<sequence length="192" mass="20294">MKAIRKRVLLAAAIAVCCALPALGSAAYRTVSAAADNVITTGGVKIALNEWADVSQQPHVPFADAAGVMPGSAVPKYVEVENTGASAAYVRVRVQKDVRLTEGTAGDAAAVTLDINTQDWTARDGYYYYNKPLQPGERTPYLFTEVRFAAEMDARYGGAQVEVRVQAEATQAANNGQSALEAAGWPAAEQGE</sequence>
<proteinExistence type="predicted"/>
<feature type="chain" id="PRO_5038876073" description="Alternate signal-mediated exported protein, CPF_0494 family" evidence="1">
    <location>
        <begin position="28"/>
        <end position="192"/>
    </location>
</feature>
<dbReference type="EMBL" id="DVNZ01000117">
    <property type="protein sequence ID" value="HIU94231.1"/>
    <property type="molecule type" value="Genomic_DNA"/>
</dbReference>
<dbReference type="Proteomes" id="UP000824128">
    <property type="component" value="Unassembled WGS sequence"/>
</dbReference>
<organism evidence="2 3">
    <name type="scientific">Candidatus Aphodomorpha intestinavium</name>
    <dbReference type="NCBI Taxonomy" id="2840672"/>
    <lineage>
        <taxon>Bacteria</taxon>
        <taxon>Bacillati</taxon>
        <taxon>Bacillota</taxon>
        <taxon>Clostridia</taxon>
        <taxon>Eubacteriales</taxon>
        <taxon>Candidatus Aphodomorpha</taxon>
    </lineage>
</organism>
<evidence type="ECO:0000313" key="2">
    <source>
        <dbReference type="EMBL" id="HIU94231.1"/>
    </source>
</evidence>
<evidence type="ECO:0000313" key="3">
    <source>
        <dbReference type="Proteomes" id="UP000824128"/>
    </source>
</evidence>
<reference evidence="2" key="1">
    <citation type="submission" date="2020-10" db="EMBL/GenBank/DDBJ databases">
        <authorList>
            <person name="Gilroy R."/>
        </authorList>
    </citation>
    <scope>NUCLEOTIDE SEQUENCE</scope>
    <source>
        <strain evidence="2">ChiGjej2B2-16831</strain>
    </source>
</reference>
<keyword evidence="1" id="KW-0732">Signal</keyword>
<comment type="caution">
    <text evidence="2">The sequence shown here is derived from an EMBL/GenBank/DDBJ whole genome shotgun (WGS) entry which is preliminary data.</text>
</comment>
<feature type="signal peptide" evidence="1">
    <location>
        <begin position="1"/>
        <end position="27"/>
    </location>
</feature>
<gene>
    <name evidence="2" type="ORF">IAD24_03645</name>
</gene>
<reference evidence="2" key="2">
    <citation type="journal article" date="2021" name="PeerJ">
        <title>Extensive microbial diversity within the chicken gut microbiome revealed by metagenomics and culture.</title>
        <authorList>
            <person name="Gilroy R."/>
            <person name="Ravi A."/>
            <person name="Getino M."/>
            <person name="Pursley I."/>
            <person name="Horton D.L."/>
            <person name="Alikhan N.F."/>
            <person name="Baker D."/>
            <person name="Gharbi K."/>
            <person name="Hall N."/>
            <person name="Watson M."/>
            <person name="Adriaenssens E.M."/>
            <person name="Foster-Nyarko E."/>
            <person name="Jarju S."/>
            <person name="Secka A."/>
            <person name="Antonio M."/>
            <person name="Oren A."/>
            <person name="Chaudhuri R.R."/>
            <person name="La Ragione R."/>
            <person name="Hildebrand F."/>
            <person name="Pallen M.J."/>
        </authorList>
    </citation>
    <scope>NUCLEOTIDE SEQUENCE</scope>
    <source>
        <strain evidence="2">ChiGjej2B2-16831</strain>
    </source>
</reference>